<proteinExistence type="predicted"/>
<dbReference type="Proteomes" id="UP000238442">
    <property type="component" value="Chromosome"/>
</dbReference>
<evidence type="ECO:0000313" key="3">
    <source>
        <dbReference type="Proteomes" id="UP000238442"/>
    </source>
</evidence>
<reference evidence="2 3" key="1">
    <citation type="submission" date="2018-02" db="EMBL/GenBank/DDBJ databases">
        <title>Genomic analysis of the strain RR4-38 isolated from a seawater recirculating aquaculture system.</title>
        <authorList>
            <person name="Kim Y.-S."/>
            <person name="Jang Y.H."/>
            <person name="Kim K.-H."/>
        </authorList>
    </citation>
    <scope>NUCLEOTIDE SEQUENCE [LARGE SCALE GENOMIC DNA]</scope>
    <source>
        <strain evidence="2 3">RR4-38</strain>
    </source>
</reference>
<keyword evidence="1" id="KW-0732">Signal</keyword>
<evidence type="ECO:0000256" key="1">
    <source>
        <dbReference type="SAM" id="SignalP"/>
    </source>
</evidence>
<dbReference type="AlphaFoldDB" id="A0A2S0HYH6"/>
<dbReference type="OrthoDB" id="623250at2"/>
<protein>
    <submittedName>
        <fullName evidence="2">Uncharacterized protein</fullName>
    </submittedName>
</protein>
<dbReference type="KEGG" id="aue:C5O00_10950"/>
<accession>A0A2S0HYH6</accession>
<dbReference type="EMBL" id="CP027062">
    <property type="protein sequence ID" value="AVI51650.1"/>
    <property type="molecule type" value="Genomic_DNA"/>
</dbReference>
<gene>
    <name evidence="2" type="ORF">C5O00_10950</name>
</gene>
<sequence length="453" mass="51842">MKNICTILAIILIQFVWAQDTNPEKKEKEISFDNLEVPNTPAFILLDEAPTSIQRPNSTRAFALDLIQDVTEDGVLGNLAVEVTPFWMIQHTHMTPEKYYGIKTQEDGSVSQNFFSKLRLASVSAAYMKSADSITNISIGVRTTLFEIKRQDDIKDYKEALQQAQKYLNNSANYMEQYNTQCKIPKPENYRSETAFQEAMQTYKGICDKPEPTRPTVGATDEEIQKYRAAIKEYRLACYCPPDPRDYDTTAQFEAAKEWYEAGLNAFREKKREEDNFTAKDLDVAFKEITSRKPLFAIDLAAAYNQRFFGNTFNDNTAGRFGIWSTLTLSSFLDKKKTNRDYFNVYGFVRYLDDTRRGIFPAANDDRFNAFDLGVKGELEFDKLSVAYEYINRSGDMEGYRSVGTIRYQLINDIFLTGSFGNNFEETDDLVTLFGIKWGINGALQSITIPQTD</sequence>
<name>A0A2S0HYH6_9FLAO</name>
<feature type="chain" id="PRO_5015570973" evidence="1">
    <location>
        <begin position="19"/>
        <end position="453"/>
    </location>
</feature>
<feature type="signal peptide" evidence="1">
    <location>
        <begin position="1"/>
        <end position="18"/>
    </location>
</feature>
<organism evidence="2 3">
    <name type="scientific">Pukyongia salina</name>
    <dbReference type="NCBI Taxonomy" id="2094025"/>
    <lineage>
        <taxon>Bacteria</taxon>
        <taxon>Pseudomonadati</taxon>
        <taxon>Bacteroidota</taxon>
        <taxon>Flavobacteriia</taxon>
        <taxon>Flavobacteriales</taxon>
        <taxon>Flavobacteriaceae</taxon>
        <taxon>Pukyongia</taxon>
    </lineage>
</organism>
<dbReference type="RefSeq" id="WP_105216890.1">
    <property type="nucleotide sequence ID" value="NZ_CP027062.1"/>
</dbReference>
<evidence type="ECO:0000313" key="2">
    <source>
        <dbReference type="EMBL" id="AVI51650.1"/>
    </source>
</evidence>
<keyword evidence="3" id="KW-1185">Reference proteome</keyword>